<dbReference type="Pfam" id="PF02515">
    <property type="entry name" value="CoA_transf_3"/>
    <property type="match status" value="1"/>
</dbReference>
<accession>A0ABR0EP66</accession>
<evidence type="ECO:0000313" key="3">
    <source>
        <dbReference type="EMBL" id="KAK4503402.1"/>
    </source>
</evidence>
<organism evidence="3 4">
    <name type="scientific">Zasmidium cellare</name>
    <name type="common">Wine cellar mold</name>
    <name type="synonym">Racodium cellare</name>
    <dbReference type="NCBI Taxonomy" id="395010"/>
    <lineage>
        <taxon>Eukaryota</taxon>
        <taxon>Fungi</taxon>
        <taxon>Dikarya</taxon>
        <taxon>Ascomycota</taxon>
        <taxon>Pezizomycotina</taxon>
        <taxon>Dothideomycetes</taxon>
        <taxon>Dothideomycetidae</taxon>
        <taxon>Mycosphaerellales</taxon>
        <taxon>Mycosphaerellaceae</taxon>
        <taxon>Zasmidium</taxon>
    </lineage>
</organism>
<dbReference type="InterPro" id="IPR023606">
    <property type="entry name" value="CoA-Trfase_III_dom_1_sf"/>
</dbReference>
<dbReference type="Proteomes" id="UP001305779">
    <property type="component" value="Unassembled WGS sequence"/>
</dbReference>
<evidence type="ECO:0000256" key="2">
    <source>
        <dbReference type="SAM" id="MobiDB-lite"/>
    </source>
</evidence>
<dbReference type="PANTHER" id="PTHR48229">
    <property type="entry name" value="CAIB/BAIF FAMILY ENZYME (AFU_ORTHOLOGUE AFUA_1G05360)-RELATED"/>
    <property type="match status" value="1"/>
</dbReference>
<proteinExistence type="inferred from homology"/>
<comment type="caution">
    <text evidence="3">The sequence shown here is derived from an EMBL/GenBank/DDBJ whole genome shotgun (WGS) entry which is preliminary data.</text>
</comment>
<sequence>MGSVGETTYSVPKETQKIFEKEILNNPLIPSLPSEIHEAGKLVHFTGNDAPSIPINWRFAESAAALKAFEASLLNVLRIRKYKDQCQLSEVDINTDHASLFVMSPFLAQVVEKDGTTKESGVNFLDDKAAEKIGIKNTDLHRAGATLQRRLATNIYQTKDGRYYHVHGSMNPEPTLTALGMDLEGDADADMETVIKGFEEVVGKIDSKDLDQLMNEKYRQAGTICWSTEEFQKSEHGKANAHVGLYELEKDTSTEQPPAWWPENSSVPSSPSRPLAGLKVVDLTRIIAAPTITRCLAEMGASVMRVTSPHVTDMSTLHQDLNWGKWTPHLHLKDESDRLKLLELIKEADVVVEGYRPEVMKKYGLSRQEIFELVKGRGRGIIHVKENCYGWNGPWQHRSGWQQISDACCGVSLAYGHAMGHTAAVTPVFPNSDYCTGIIGSSAILHALINRGTEGGSYGINVALNYYSQWLVNSVGEYPKDVWQDLWARHGNYVFKNSDSMLQTLPVMLGMLQKYDKEVLFKEEFFQKRKSGALGGLEIVGVKPVARFRDGVELRTPTLCHTSTPPNGMLDNAYATSDPMTPVIQRKLEILTTMDKPTERQLDANTADGHTSTVNDDRDESETNAASAVEARETDVARTRAGVESWSDVDSASNNQQLTATQLLSQLNPTLPSQGRLHALAKYVQTLQDRIAGHVVDVQLRPALGLFWLLGVDSLSLRQLTLGLDLLYSVLAAYCITLWLANEIANVEHIYLSAVRLLRPKMISWGLIREDDTFSNRLRNFNGVLVDTTRYYHLEILCRYGDYLAERLKIFRQHISRRYPEGKHLVDLWTETAQTLRREEKTKAKPCHDLVEAAAKDLHWDEQNTLFMIHEYGKRNNLMHAELFQLIRKEDWTAVAERCDKDVDKLRNLFVAPDEDDIDHWERIIKDFRDCWVHKPDGTSWEPQPVIQQALDQGTRDPFVLYELSLKHRAKQAVADSETVQSETGLSNKELQAKLHRLQEALDSSGTPEATVKLIEDKNAKIETLNKENEKLQRSIEKLRLSVKQAYRDRTEEDGGNDGNNEGSKDGHDKDDEDAPKSDDDSDEDTLLGGLF</sequence>
<feature type="region of interest" description="Disordered" evidence="2">
    <location>
        <begin position="597"/>
        <end position="652"/>
    </location>
</feature>
<dbReference type="InterPro" id="IPR052985">
    <property type="entry name" value="CoA-trans_III_biosynth/detox"/>
</dbReference>
<feature type="compositionally biased region" description="Basic and acidic residues" evidence="2">
    <location>
        <begin position="1063"/>
        <end position="1079"/>
    </location>
</feature>
<dbReference type="PANTHER" id="PTHR48229:SF2">
    <property type="entry name" value="CAIB_BAIF FAMILY PROTEIN"/>
    <property type="match status" value="1"/>
</dbReference>
<dbReference type="EMBL" id="JAXOVC010000003">
    <property type="protein sequence ID" value="KAK4503402.1"/>
    <property type="molecule type" value="Genomic_DNA"/>
</dbReference>
<gene>
    <name evidence="3" type="ORF">PRZ48_004317</name>
</gene>
<dbReference type="Gene3D" id="3.40.50.10540">
    <property type="entry name" value="Crotonobetainyl-coa:carnitine coa-transferase, domain 1"/>
    <property type="match status" value="1"/>
</dbReference>
<evidence type="ECO:0000256" key="1">
    <source>
        <dbReference type="ARBA" id="ARBA00008383"/>
    </source>
</evidence>
<keyword evidence="4" id="KW-1185">Reference proteome</keyword>
<reference evidence="3 4" key="1">
    <citation type="journal article" date="2023" name="G3 (Bethesda)">
        <title>A chromosome-level genome assembly of Zasmidium syzygii isolated from banana leaves.</title>
        <authorList>
            <person name="van Westerhoven A.C."/>
            <person name="Mehrabi R."/>
            <person name="Talebi R."/>
            <person name="Steentjes M.B.F."/>
            <person name="Corcolon B."/>
            <person name="Chong P.A."/>
            <person name="Kema G.H.J."/>
            <person name="Seidl M.F."/>
        </authorList>
    </citation>
    <scope>NUCLEOTIDE SEQUENCE [LARGE SCALE GENOMIC DNA]</scope>
    <source>
        <strain evidence="3 4">P124</strain>
    </source>
</reference>
<name>A0ABR0EP66_ZASCE</name>
<comment type="similarity">
    <text evidence="1">Belongs to the CoA-transferase III family.</text>
</comment>
<protein>
    <submittedName>
        <fullName evidence="3">Uncharacterized protein</fullName>
    </submittedName>
</protein>
<dbReference type="InterPro" id="IPR003673">
    <property type="entry name" value="CoA-Trfase_fam_III"/>
</dbReference>
<dbReference type="SUPFAM" id="SSF89796">
    <property type="entry name" value="CoA-transferase family III (CaiB/BaiF)"/>
    <property type="match status" value="2"/>
</dbReference>
<evidence type="ECO:0000313" key="4">
    <source>
        <dbReference type="Proteomes" id="UP001305779"/>
    </source>
</evidence>
<feature type="region of interest" description="Disordered" evidence="2">
    <location>
        <begin position="1047"/>
        <end position="1092"/>
    </location>
</feature>